<dbReference type="OrthoDB" id="3173073at2"/>
<keyword evidence="5 9" id="KW-0547">Nucleotide-binding</keyword>
<feature type="active site" evidence="9">
    <location>
        <position position="15"/>
    </location>
</feature>
<dbReference type="Gene3D" id="3.30.230.10">
    <property type="match status" value="1"/>
</dbReference>
<keyword evidence="4 9" id="KW-0808">Transferase</keyword>
<dbReference type="GO" id="GO:0019288">
    <property type="term" value="P:isopentenyl diphosphate biosynthetic process, methylerythritol 4-phosphate pathway"/>
    <property type="evidence" value="ECO:0007669"/>
    <property type="project" value="UniProtKB-UniRule"/>
</dbReference>
<evidence type="ECO:0000256" key="2">
    <source>
        <dbReference type="ARBA" id="ARBA00012052"/>
    </source>
</evidence>
<keyword evidence="13" id="KW-1185">Reference proteome</keyword>
<evidence type="ECO:0000256" key="8">
    <source>
        <dbReference type="ARBA" id="ARBA00032554"/>
    </source>
</evidence>
<dbReference type="SUPFAM" id="SSF54211">
    <property type="entry name" value="Ribosomal protein S5 domain 2-like"/>
    <property type="match status" value="1"/>
</dbReference>
<reference evidence="12 13" key="1">
    <citation type="journal article" date="2013" name="Genome Announc.">
        <title>Draft genome sequence of an Actinobacterium, Brachybacterium muris strain UCD-AY4.</title>
        <authorList>
            <person name="Lo J.R."/>
            <person name="Lang J.M."/>
            <person name="Darling A.E."/>
            <person name="Eisen J.A."/>
            <person name="Coil D.A."/>
        </authorList>
    </citation>
    <scope>NUCLEOTIDE SEQUENCE [LARGE SCALE GENOMIC DNA]</scope>
    <source>
        <strain evidence="12 13">UCD-AY4</strain>
    </source>
</reference>
<evidence type="ECO:0000259" key="11">
    <source>
        <dbReference type="Pfam" id="PF08544"/>
    </source>
</evidence>
<dbReference type="SUPFAM" id="SSF55060">
    <property type="entry name" value="GHMP Kinase, C-terminal domain"/>
    <property type="match status" value="1"/>
</dbReference>
<dbReference type="InterPro" id="IPR014721">
    <property type="entry name" value="Ribsml_uS5_D2-typ_fold_subgr"/>
</dbReference>
<dbReference type="HAMAP" id="MF_00061">
    <property type="entry name" value="IspE"/>
    <property type="match status" value="1"/>
</dbReference>
<dbReference type="InterPro" id="IPR013750">
    <property type="entry name" value="GHMP_kinase_C_dom"/>
</dbReference>
<dbReference type="PANTHER" id="PTHR43527:SF2">
    <property type="entry name" value="4-DIPHOSPHOCYTIDYL-2-C-METHYL-D-ERYTHRITOL KINASE, CHLOROPLASTIC"/>
    <property type="match status" value="1"/>
</dbReference>
<evidence type="ECO:0000256" key="7">
    <source>
        <dbReference type="ARBA" id="ARBA00022840"/>
    </source>
</evidence>
<evidence type="ECO:0000313" key="12">
    <source>
        <dbReference type="EMBL" id="EYT48277.1"/>
    </source>
</evidence>
<dbReference type="GO" id="GO:0050515">
    <property type="term" value="F:4-(cytidine 5'-diphospho)-2-C-methyl-D-erythritol kinase activity"/>
    <property type="evidence" value="ECO:0007669"/>
    <property type="project" value="UniProtKB-UniRule"/>
</dbReference>
<dbReference type="RefSeq" id="WP_017823840.1">
    <property type="nucleotide sequence ID" value="NZ_AORC01000016.1"/>
</dbReference>
<dbReference type="NCBIfam" id="TIGR00154">
    <property type="entry name" value="ispE"/>
    <property type="match status" value="1"/>
</dbReference>
<evidence type="ECO:0000256" key="1">
    <source>
        <dbReference type="ARBA" id="ARBA00009684"/>
    </source>
</evidence>
<dbReference type="Pfam" id="PF08544">
    <property type="entry name" value="GHMP_kinases_C"/>
    <property type="match status" value="1"/>
</dbReference>
<dbReference type="EMBL" id="AORC01000016">
    <property type="protein sequence ID" value="EYT48277.1"/>
    <property type="molecule type" value="Genomic_DNA"/>
</dbReference>
<dbReference type="InterPro" id="IPR006204">
    <property type="entry name" value="GHMP_kinase_N_dom"/>
</dbReference>
<proteinExistence type="inferred from homology"/>
<dbReference type="AlphaFoldDB" id="A0A022KRK5"/>
<evidence type="ECO:0000256" key="5">
    <source>
        <dbReference type="ARBA" id="ARBA00022741"/>
    </source>
</evidence>
<comment type="catalytic activity">
    <reaction evidence="9">
        <text>4-CDP-2-C-methyl-D-erythritol + ATP = 4-CDP-2-C-methyl-D-erythritol 2-phosphate + ADP + H(+)</text>
        <dbReference type="Rhea" id="RHEA:18437"/>
        <dbReference type="ChEBI" id="CHEBI:15378"/>
        <dbReference type="ChEBI" id="CHEBI:30616"/>
        <dbReference type="ChEBI" id="CHEBI:57823"/>
        <dbReference type="ChEBI" id="CHEBI:57919"/>
        <dbReference type="ChEBI" id="CHEBI:456216"/>
        <dbReference type="EC" id="2.7.1.148"/>
    </reaction>
</comment>
<dbReference type="UniPathway" id="UPA00056">
    <property type="reaction ID" value="UER00094"/>
</dbReference>
<organism evidence="12 13">
    <name type="scientific">Brachybacterium muris UCD-AY4</name>
    <dbReference type="NCBI Taxonomy" id="1249481"/>
    <lineage>
        <taxon>Bacteria</taxon>
        <taxon>Bacillati</taxon>
        <taxon>Actinomycetota</taxon>
        <taxon>Actinomycetes</taxon>
        <taxon>Micrococcales</taxon>
        <taxon>Dermabacteraceae</taxon>
        <taxon>Brachybacterium</taxon>
    </lineage>
</organism>
<dbReference type="Proteomes" id="UP000019754">
    <property type="component" value="Unassembled WGS sequence"/>
</dbReference>
<evidence type="ECO:0000313" key="13">
    <source>
        <dbReference type="Proteomes" id="UP000019754"/>
    </source>
</evidence>
<dbReference type="InterPro" id="IPR036554">
    <property type="entry name" value="GHMP_kinase_C_sf"/>
</dbReference>
<sequence>MSPAPRRVVATAPGKINLSLRVGGADHRGYHALATVFQAVDLLETVEARLPEQPGSLALTIDSRVRGHVPVDSTNLALRAAELLRSETGTQHGAHLHITKQVPIAGGMGGGSADAAAALVALNHLWQTGLSPQELMLLGSRLGADVPFAVLGGTALGTGNGDQLTPAPAPATLTWLLCAPGGHLSTPEVFRVFDELAAGSPAPPPVTPQPDHEQLRALAAGDVEAIAGTLANELHHAAVRLRPDLQDLLGALRERGALAAIVSGSGPTLAALVHDDEHGHQVSQRLRADLGDLDCLVATSTPHGARIIEAA</sequence>
<dbReference type="EC" id="2.7.1.148" evidence="2 9"/>
<comment type="function">
    <text evidence="9">Catalyzes the phosphorylation of the position 2 hydroxy group of 4-diphosphocytidyl-2C-methyl-D-erythritol.</text>
</comment>
<feature type="domain" description="GHMP kinase C-terminal" evidence="11">
    <location>
        <begin position="217"/>
        <end position="288"/>
    </location>
</feature>
<dbReference type="PIRSF" id="PIRSF010376">
    <property type="entry name" value="IspE"/>
    <property type="match status" value="1"/>
</dbReference>
<evidence type="ECO:0000256" key="9">
    <source>
        <dbReference type="HAMAP-Rule" id="MF_00061"/>
    </source>
</evidence>
<dbReference type="PRINTS" id="PR00958">
    <property type="entry name" value="HOMSERKINASE"/>
</dbReference>
<comment type="caution">
    <text evidence="12">The sequence shown here is derived from an EMBL/GenBank/DDBJ whole genome shotgun (WGS) entry which is preliminary data.</text>
</comment>
<name>A0A022KRK5_9MICO</name>
<dbReference type="Pfam" id="PF00288">
    <property type="entry name" value="GHMP_kinases_N"/>
    <property type="match status" value="1"/>
</dbReference>
<dbReference type="InterPro" id="IPR020568">
    <property type="entry name" value="Ribosomal_Su5_D2-typ_SF"/>
</dbReference>
<dbReference type="GO" id="GO:0005524">
    <property type="term" value="F:ATP binding"/>
    <property type="evidence" value="ECO:0007669"/>
    <property type="project" value="UniProtKB-UniRule"/>
</dbReference>
<feature type="binding site" evidence="9">
    <location>
        <begin position="103"/>
        <end position="113"/>
    </location>
    <ligand>
        <name>ATP</name>
        <dbReference type="ChEBI" id="CHEBI:30616"/>
    </ligand>
</feature>
<keyword evidence="7 9" id="KW-0067">ATP-binding</keyword>
<keyword evidence="9" id="KW-0414">Isoprene biosynthesis</keyword>
<dbReference type="Gene3D" id="3.30.70.890">
    <property type="entry name" value="GHMP kinase, C-terminal domain"/>
    <property type="match status" value="1"/>
</dbReference>
<comment type="pathway">
    <text evidence="9">Isoprenoid biosynthesis; isopentenyl diphosphate biosynthesis via DXP pathway; isopentenyl diphosphate from 1-deoxy-D-xylulose 5-phosphate: step 3/6.</text>
</comment>
<feature type="domain" description="GHMP kinase N-terminal" evidence="10">
    <location>
        <begin position="75"/>
        <end position="153"/>
    </location>
</feature>
<gene>
    <name evidence="9" type="primary">ispE</name>
    <name evidence="12" type="ORF">D641_0112485</name>
</gene>
<keyword evidence="6 9" id="KW-0418">Kinase</keyword>
<dbReference type="InterPro" id="IPR004424">
    <property type="entry name" value="IspE"/>
</dbReference>
<dbReference type="HOGENOM" id="CLU_053057_1_1_11"/>
<dbReference type="GO" id="GO:0016114">
    <property type="term" value="P:terpenoid biosynthetic process"/>
    <property type="evidence" value="ECO:0007669"/>
    <property type="project" value="UniProtKB-UniRule"/>
</dbReference>
<evidence type="ECO:0000256" key="4">
    <source>
        <dbReference type="ARBA" id="ARBA00022679"/>
    </source>
</evidence>
<accession>A0A022KRK5</accession>
<dbReference type="NCBIfam" id="NF002870">
    <property type="entry name" value="PRK03188.1"/>
    <property type="match status" value="1"/>
</dbReference>
<comment type="similarity">
    <text evidence="1 9">Belongs to the GHMP kinase family. IspE subfamily.</text>
</comment>
<dbReference type="STRING" id="1249481.D641_0112485"/>
<feature type="active site" evidence="9">
    <location>
        <position position="145"/>
    </location>
</feature>
<evidence type="ECO:0000256" key="3">
    <source>
        <dbReference type="ARBA" id="ARBA00017473"/>
    </source>
</evidence>
<evidence type="ECO:0000259" key="10">
    <source>
        <dbReference type="Pfam" id="PF00288"/>
    </source>
</evidence>
<evidence type="ECO:0000256" key="6">
    <source>
        <dbReference type="ARBA" id="ARBA00022777"/>
    </source>
</evidence>
<dbReference type="PANTHER" id="PTHR43527">
    <property type="entry name" value="4-DIPHOSPHOCYTIDYL-2-C-METHYL-D-ERYTHRITOL KINASE, CHLOROPLASTIC"/>
    <property type="match status" value="1"/>
</dbReference>
<protein>
    <recommendedName>
        <fullName evidence="3 9">4-diphosphocytidyl-2-C-methyl-D-erythritol kinase</fullName>
        <shortName evidence="9">CMK</shortName>
        <ecNumber evidence="2 9">2.7.1.148</ecNumber>
    </recommendedName>
    <alternativeName>
        <fullName evidence="8 9">4-(cytidine-5'-diphospho)-2-C-methyl-D-erythritol kinase</fullName>
    </alternativeName>
</protein>